<evidence type="ECO:0000313" key="1">
    <source>
        <dbReference type="EMBL" id="KAF2433220.1"/>
    </source>
</evidence>
<protein>
    <submittedName>
        <fullName evidence="1">Uncharacterized protein</fullName>
    </submittedName>
</protein>
<sequence>MASPKKSTKAKLKPAAFRLSRTYATKKSSLLKLSQELRDMVYGFYLEEHVLHCGVRGCQTFDISASRPLLFVNKQIFYEYKQFFDRKLRQIISVEGGVKFDARNVNQIPEYALSIFKACPRLRITAAYTCVFRPLTKLDDLVVLDSTLCRPSGPYCLNGQLKPKEVKHIHTIGRNQTFEAAICTLSRIRVSKWASTNISRVMDIRDSDRGPTGQCFGSLERKLEHLMEHDASLGARVKMQTRLTDYAKEVSSWVGLLLPM</sequence>
<comment type="caution">
    <text evidence="1">The sequence shown here is derived from an EMBL/GenBank/DDBJ whole genome shotgun (WGS) entry which is preliminary data.</text>
</comment>
<organism evidence="1 2">
    <name type="scientific">Tothia fuscella</name>
    <dbReference type="NCBI Taxonomy" id="1048955"/>
    <lineage>
        <taxon>Eukaryota</taxon>
        <taxon>Fungi</taxon>
        <taxon>Dikarya</taxon>
        <taxon>Ascomycota</taxon>
        <taxon>Pezizomycotina</taxon>
        <taxon>Dothideomycetes</taxon>
        <taxon>Pleosporomycetidae</taxon>
        <taxon>Venturiales</taxon>
        <taxon>Cylindrosympodiaceae</taxon>
        <taxon>Tothia</taxon>
    </lineage>
</organism>
<evidence type="ECO:0000313" key="2">
    <source>
        <dbReference type="Proteomes" id="UP000800235"/>
    </source>
</evidence>
<name>A0A9P4U0Y5_9PEZI</name>
<dbReference type="EMBL" id="MU007022">
    <property type="protein sequence ID" value="KAF2433220.1"/>
    <property type="molecule type" value="Genomic_DNA"/>
</dbReference>
<dbReference type="Proteomes" id="UP000800235">
    <property type="component" value="Unassembled WGS sequence"/>
</dbReference>
<dbReference type="AlphaFoldDB" id="A0A9P4U0Y5"/>
<gene>
    <name evidence="1" type="ORF">EJ08DRAFT_658475</name>
</gene>
<keyword evidence="2" id="KW-1185">Reference proteome</keyword>
<reference evidence="1" key="1">
    <citation type="journal article" date="2020" name="Stud. Mycol.">
        <title>101 Dothideomycetes genomes: a test case for predicting lifestyles and emergence of pathogens.</title>
        <authorList>
            <person name="Haridas S."/>
            <person name="Albert R."/>
            <person name="Binder M."/>
            <person name="Bloem J."/>
            <person name="Labutti K."/>
            <person name="Salamov A."/>
            <person name="Andreopoulos B."/>
            <person name="Baker S."/>
            <person name="Barry K."/>
            <person name="Bills G."/>
            <person name="Bluhm B."/>
            <person name="Cannon C."/>
            <person name="Castanera R."/>
            <person name="Culley D."/>
            <person name="Daum C."/>
            <person name="Ezra D."/>
            <person name="Gonzalez J."/>
            <person name="Henrissat B."/>
            <person name="Kuo A."/>
            <person name="Liang C."/>
            <person name="Lipzen A."/>
            <person name="Lutzoni F."/>
            <person name="Magnuson J."/>
            <person name="Mondo S."/>
            <person name="Nolan M."/>
            <person name="Ohm R."/>
            <person name="Pangilinan J."/>
            <person name="Park H.-J."/>
            <person name="Ramirez L."/>
            <person name="Alfaro M."/>
            <person name="Sun H."/>
            <person name="Tritt A."/>
            <person name="Yoshinaga Y."/>
            <person name="Zwiers L.-H."/>
            <person name="Turgeon B."/>
            <person name="Goodwin S."/>
            <person name="Spatafora J."/>
            <person name="Crous P."/>
            <person name="Grigoriev I."/>
        </authorList>
    </citation>
    <scope>NUCLEOTIDE SEQUENCE</scope>
    <source>
        <strain evidence="1">CBS 130266</strain>
    </source>
</reference>
<proteinExistence type="predicted"/>
<accession>A0A9P4U0Y5</accession>